<comment type="caution">
    <text evidence="12">Lacks conserved residue(s) required for the propagation of feature annotation.</text>
</comment>
<name>A0ABY6LHU6_9ARAC</name>
<dbReference type="InterPro" id="IPR000990">
    <property type="entry name" value="Innexin"/>
</dbReference>
<keyword evidence="10 12" id="KW-0472">Membrane</keyword>
<evidence type="ECO:0000256" key="3">
    <source>
        <dbReference type="ARBA" id="ARBA00022448"/>
    </source>
</evidence>
<comment type="cofactor">
    <cofactor evidence="13">
        <name>Mg(2+)</name>
        <dbReference type="ChEBI" id="CHEBI:18420"/>
    </cofactor>
</comment>
<keyword evidence="13" id="KW-0347">Helicase</keyword>
<gene>
    <name evidence="12" type="primary">inx</name>
    <name evidence="16" type="ORF">LAZ67_19001307</name>
</gene>
<evidence type="ECO:0000259" key="15">
    <source>
        <dbReference type="Pfam" id="PF05970"/>
    </source>
</evidence>
<reference evidence="16 17" key="1">
    <citation type="submission" date="2022-01" db="EMBL/GenBank/DDBJ databases">
        <title>A chromosomal length assembly of Cordylochernes scorpioides.</title>
        <authorList>
            <person name="Zeh D."/>
            <person name="Zeh J."/>
        </authorList>
    </citation>
    <scope>NUCLEOTIDE SEQUENCE [LARGE SCALE GENOMIC DNA]</scope>
    <source>
        <strain evidence="16">IN4F17</strain>
        <tissue evidence="16">Whole Body</tissue>
    </source>
</reference>
<feature type="compositionally biased region" description="Low complexity" evidence="14">
    <location>
        <begin position="285"/>
        <end position="300"/>
    </location>
</feature>
<dbReference type="Pfam" id="PF05970">
    <property type="entry name" value="PIF1"/>
    <property type="match status" value="1"/>
</dbReference>
<evidence type="ECO:0000256" key="9">
    <source>
        <dbReference type="ARBA" id="ARBA00023065"/>
    </source>
</evidence>
<keyword evidence="13" id="KW-0067">ATP-binding</keyword>
<keyword evidence="5 12" id="KW-0812">Transmembrane</keyword>
<evidence type="ECO:0000256" key="10">
    <source>
        <dbReference type="ARBA" id="ARBA00023136"/>
    </source>
</evidence>
<keyword evidence="8 12" id="KW-1133">Transmembrane helix</keyword>
<keyword evidence="7" id="KW-0965">Cell junction</keyword>
<evidence type="ECO:0000256" key="6">
    <source>
        <dbReference type="ARBA" id="ARBA00022868"/>
    </source>
</evidence>
<dbReference type="PRINTS" id="PR01262">
    <property type="entry name" value="INNEXIN"/>
</dbReference>
<evidence type="ECO:0000313" key="16">
    <source>
        <dbReference type="EMBL" id="UYV80663.1"/>
    </source>
</evidence>
<feature type="region of interest" description="Disordered" evidence="14">
    <location>
        <begin position="285"/>
        <end position="304"/>
    </location>
</feature>
<comment type="catalytic activity">
    <reaction evidence="13">
        <text>ATP + H2O = ADP + phosphate + H(+)</text>
        <dbReference type="Rhea" id="RHEA:13065"/>
        <dbReference type="ChEBI" id="CHEBI:15377"/>
        <dbReference type="ChEBI" id="CHEBI:15378"/>
        <dbReference type="ChEBI" id="CHEBI:30616"/>
        <dbReference type="ChEBI" id="CHEBI:43474"/>
        <dbReference type="ChEBI" id="CHEBI:456216"/>
        <dbReference type="EC" id="5.6.2.3"/>
    </reaction>
</comment>
<protein>
    <recommendedName>
        <fullName evidence="12 13">Multifunctional fusion protein</fullName>
    </recommendedName>
    <domain>
        <recommendedName>
            <fullName evidence="13">ATP-dependent DNA helicase</fullName>
            <ecNumber evidence="13">5.6.2.3</ecNumber>
        </recommendedName>
    </domain>
    <domain>
        <recommendedName>
            <fullName evidence="12">Innexin</fullName>
        </recommendedName>
    </domain>
</protein>
<comment type="similarity">
    <text evidence="13">Belongs to the helicase family.</text>
</comment>
<keyword evidence="9 12" id="KW-0406">Ion transport</keyword>
<keyword evidence="4" id="KW-1003">Cell membrane</keyword>
<dbReference type="PROSITE" id="PS51013">
    <property type="entry name" value="PANNEXIN"/>
    <property type="match status" value="1"/>
</dbReference>
<keyword evidence="13" id="KW-0233">DNA recombination</keyword>
<feature type="transmembrane region" description="Helical" evidence="12">
    <location>
        <begin position="507"/>
        <end position="526"/>
    </location>
</feature>
<accession>A0ABY6LHU6</accession>
<evidence type="ECO:0000313" key="17">
    <source>
        <dbReference type="Proteomes" id="UP001235939"/>
    </source>
</evidence>
<keyword evidence="13" id="KW-0378">Hydrolase</keyword>
<feature type="domain" description="DNA helicase Pif1-like DEAD-box helicase" evidence="15">
    <location>
        <begin position="6"/>
        <end position="105"/>
    </location>
</feature>
<dbReference type="InterPro" id="IPR010285">
    <property type="entry name" value="DNA_helicase_pif1-like_DEAD"/>
</dbReference>
<organism evidence="16 17">
    <name type="scientific">Cordylochernes scorpioides</name>
    <dbReference type="NCBI Taxonomy" id="51811"/>
    <lineage>
        <taxon>Eukaryota</taxon>
        <taxon>Metazoa</taxon>
        <taxon>Ecdysozoa</taxon>
        <taxon>Arthropoda</taxon>
        <taxon>Chelicerata</taxon>
        <taxon>Arachnida</taxon>
        <taxon>Pseudoscorpiones</taxon>
        <taxon>Cheliferoidea</taxon>
        <taxon>Chernetidae</taxon>
        <taxon>Cordylochernes</taxon>
    </lineage>
</organism>
<keyword evidence="13" id="KW-0547">Nucleotide-binding</keyword>
<comment type="subcellular location">
    <subcellularLocation>
        <location evidence="1">Cell junction</location>
        <location evidence="1">Gap junction</location>
    </subcellularLocation>
    <subcellularLocation>
        <location evidence="2 12">Cell membrane</location>
        <topology evidence="2 12">Multi-pass membrane protein</topology>
    </subcellularLocation>
</comment>
<evidence type="ECO:0000256" key="12">
    <source>
        <dbReference type="RuleBase" id="RU010713"/>
    </source>
</evidence>
<keyword evidence="17" id="KW-1185">Reference proteome</keyword>
<evidence type="ECO:0000256" key="14">
    <source>
        <dbReference type="SAM" id="MobiDB-lite"/>
    </source>
</evidence>
<evidence type="ECO:0000256" key="2">
    <source>
        <dbReference type="ARBA" id="ARBA00004651"/>
    </source>
</evidence>
<dbReference type="PANTHER" id="PTHR10492">
    <property type="match status" value="1"/>
</dbReference>
<evidence type="ECO:0000256" key="11">
    <source>
        <dbReference type="ARBA" id="ARBA00023303"/>
    </source>
</evidence>
<keyword evidence="11 12" id="KW-0407">Ion channel</keyword>
<evidence type="ECO:0000256" key="4">
    <source>
        <dbReference type="ARBA" id="ARBA00022475"/>
    </source>
</evidence>
<evidence type="ECO:0000256" key="13">
    <source>
        <dbReference type="RuleBase" id="RU363044"/>
    </source>
</evidence>
<keyword evidence="6" id="KW-0303">Gap junction</keyword>
<keyword evidence="13" id="KW-0227">DNA damage</keyword>
<evidence type="ECO:0000256" key="7">
    <source>
        <dbReference type="ARBA" id="ARBA00022949"/>
    </source>
</evidence>
<keyword evidence="13" id="KW-0234">DNA repair</keyword>
<keyword evidence="3 12" id="KW-0813">Transport</keyword>
<sequence>MGLACTMAHKIALEALDRTLQDIRDDPQPMGGLVVLLAGDFRQTLPVVTRGTPADELNACLKSSYLWSHIVKMHLKVNMRVQLHNDTTAAQFADELLKIGEGTVRMGSFPVPLCTLVESLGMSTQKNEDTVALRKFREQIKVELGAKDGDRRILTDYMVDEEDLGDNRRGLPLMSRIFFVDGTLHKKYVSPGEDLEGQIHQTRTLGMLRCWEAAKTPRSSNPSYNRPNETQNLKNFLDRNTSPALHQINQHSFPTLRESSSRQGLIEPFSVPHRGSTYSLADARMARASSSRPRPKSQPCRSRKPLVDVKNFNSNSSKAHQYQPFPRTAAATHHQQEPHKSINQPPYPCKICASHQLPNQIHFHRDCPLKNNNHPKRINPEIGDGYTEIRLGSFKGKQHQRRCARPLSSNPEQTSYQQDVLRRISTDMQSLRTALRIADWRLASRPFFTVGTSAVVFAMCSAVVAVHHFLTPPIACVPVDTSQQFLDTYCMWHLKVGGRELRYYGKVHILLFGQAALFAVPLLLWSRWGGGDALDKVTQPFRAHLPSDERRIDALLKLAKYIVRGFGDHGRFARHYITCEALSLLSIVFNILWTLAYLGKEYVDYGVTASSNLDHIKESKILALFPSLGMCDAYRYSSIGNVAKINAMCSLPLNAIHVHIYMFLWFWFLVLILDGGVILLIRLMLYCSPWLRAAWMFKLFSRCDLQTQATLRGSQGMCCADWLFLHLLSLRMERPDFEDLLPLIAGELDHEKDSLRSAKSRR</sequence>
<dbReference type="Proteomes" id="UP001235939">
    <property type="component" value="Chromosome 19"/>
</dbReference>
<proteinExistence type="inferred from homology"/>
<dbReference type="EC" id="5.6.2.3" evidence="13"/>
<feature type="transmembrane region" description="Helical" evidence="12">
    <location>
        <begin position="581"/>
        <end position="599"/>
    </location>
</feature>
<dbReference type="EMBL" id="CP092881">
    <property type="protein sequence ID" value="UYV80663.1"/>
    <property type="molecule type" value="Genomic_DNA"/>
</dbReference>
<evidence type="ECO:0000256" key="1">
    <source>
        <dbReference type="ARBA" id="ARBA00004610"/>
    </source>
</evidence>
<feature type="transmembrane region" description="Helical" evidence="12">
    <location>
        <begin position="660"/>
        <end position="685"/>
    </location>
</feature>
<dbReference type="PANTHER" id="PTHR10492:SF57">
    <property type="entry name" value="ATP-DEPENDENT DNA HELICASE"/>
    <property type="match status" value="1"/>
</dbReference>
<evidence type="ECO:0000256" key="5">
    <source>
        <dbReference type="ARBA" id="ARBA00022692"/>
    </source>
</evidence>
<comment type="similarity">
    <text evidence="12">Belongs to the pannexin family.</text>
</comment>
<comment type="function">
    <text evidence="12">Structural component of the gap junctions.</text>
</comment>
<evidence type="ECO:0000256" key="8">
    <source>
        <dbReference type="ARBA" id="ARBA00022989"/>
    </source>
</evidence>
<dbReference type="Pfam" id="PF00876">
    <property type="entry name" value="Innexin"/>
    <property type="match status" value="1"/>
</dbReference>